<feature type="transmembrane region" description="Helical" evidence="4">
    <location>
        <begin position="54"/>
        <end position="77"/>
    </location>
</feature>
<keyword evidence="4" id="KW-1133">Transmembrane helix</keyword>
<dbReference type="PANTHER" id="PTHR37534:SF7">
    <property type="entry name" value="TRANSCRIPTIONAL ACTIVATOR PROTEIN UGA3"/>
    <property type="match status" value="1"/>
</dbReference>
<dbReference type="RefSeq" id="XP_016226840.1">
    <property type="nucleotide sequence ID" value="XM_016367322.1"/>
</dbReference>
<keyword evidence="4" id="KW-0812">Transmembrane</keyword>
<keyword evidence="3" id="KW-0175">Coiled coil</keyword>
<evidence type="ECO:0000256" key="4">
    <source>
        <dbReference type="SAM" id="Phobius"/>
    </source>
</evidence>
<dbReference type="GO" id="GO:0005634">
    <property type="term" value="C:nucleus"/>
    <property type="evidence" value="ECO:0007669"/>
    <property type="project" value="UniProtKB-SubCell"/>
</dbReference>
<dbReference type="GO" id="GO:0045944">
    <property type="term" value="P:positive regulation of transcription by RNA polymerase II"/>
    <property type="evidence" value="ECO:0007669"/>
    <property type="project" value="TreeGrafter"/>
</dbReference>
<dbReference type="Pfam" id="PF11951">
    <property type="entry name" value="Fungal_trans_2"/>
    <property type="match status" value="1"/>
</dbReference>
<keyword evidence="6" id="KW-1185">Reference proteome</keyword>
<name>A0A0D1Y3N0_EXOME</name>
<comment type="subcellular location">
    <subcellularLocation>
        <location evidence="1">Nucleus</location>
    </subcellularLocation>
</comment>
<organism evidence="5 6">
    <name type="scientific">Exophiala mesophila</name>
    <name type="common">Black yeast-like fungus</name>
    <dbReference type="NCBI Taxonomy" id="212818"/>
    <lineage>
        <taxon>Eukaryota</taxon>
        <taxon>Fungi</taxon>
        <taxon>Dikarya</taxon>
        <taxon>Ascomycota</taxon>
        <taxon>Pezizomycotina</taxon>
        <taxon>Eurotiomycetes</taxon>
        <taxon>Chaetothyriomycetidae</taxon>
        <taxon>Chaetothyriales</taxon>
        <taxon>Herpotrichiellaceae</taxon>
        <taxon>Exophiala</taxon>
    </lineage>
</organism>
<dbReference type="STRING" id="212818.A0A0D1Y3N0"/>
<gene>
    <name evidence="5" type="ORF">PV10_02939</name>
</gene>
<evidence type="ECO:0000313" key="5">
    <source>
        <dbReference type="EMBL" id="KIV95266.1"/>
    </source>
</evidence>
<proteinExistence type="predicted"/>
<dbReference type="VEuPathDB" id="FungiDB:PV10_02939"/>
<dbReference type="PANTHER" id="PTHR37534">
    <property type="entry name" value="TRANSCRIPTIONAL ACTIVATOR PROTEIN UGA3"/>
    <property type="match status" value="1"/>
</dbReference>
<evidence type="ECO:0000313" key="6">
    <source>
        <dbReference type="Proteomes" id="UP000054302"/>
    </source>
</evidence>
<dbReference type="GO" id="GO:0003700">
    <property type="term" value="F:DNA-binding transcription factor activity"/>
    <property type="evidence" value="ECO:0007669"/>
    <property type="project" value="TreeGrafter"/>
</dbReference>
<keyword evidence="4" id="KW-0472">Membrane</keyword>
<dbReference type="InterPro" id="IPR021858">
    <property type="entry name" value="Fun_TF"/>
</dbReference>
<dbReference type="GeneID" id="27320784"/>
<dbReference type="EMBL" id="KN847521">
    <property type="protein sequence ID" value="KIV95266.1"/>
    <property type="molecule type" value="Genomic_DNA"/>
</dbReference>
<evidence type="ECO:0000256" key="1">
    <source>
        <dbReference type="ARBA" id="ARBA00004123"/>
    </source>
</evidence>
<dbReference type="HOGENOM" id="CLU_715785_0_0_1"/>
<evidence type="ECO:0000256" key="2">
    <source>
        <dbReference type="ARBA" id="ARBA00023242"/>
    </source>
</evidence>
<sequence length="386" mass="42956">MKFASNISCLSSLCDTIGARSVNTDKMLFDYYHAVVSTDETHVRRDDEYDPRQYIFLQGLSSPAVALGILMVTAYLWSQTDSSILKLASEYRRLVLEIVKRSSDPGDMMLLAVMLCSMEVRINDAGRNGSLSEFLTGDSWLVNEVEEVLGHCLPNSASSSWTSTENLSLIMNEETLDQIDPYSGLSNSLLLLINEISDLEREARSLGQEDSLSAKLLAKAQRLALSLDNLKQFVSPGIEISDPQVAEDMRSTAEAGRLAALTLLHEMMYNSYTQSQSGTTTQGAEQAAQVEERKQYIARILELVGDVLTRSTRLNVSWPLWALFIAGSSVDDDQIRLVVIRLFKLAMEKSTLGVSVPLHESQTRMNYEIRRSSRVHLCVIITVPLS</sequence>
<accession>A0A0D1Y3N0</accession>
<keyword evidence="2" id="KW-0539">Nucleus</keyword>
<dbReference type="Proteomes" id="UP000054302">
    <property type="component" value="Unassembled WGS sequence"/>
</dbReference>
<reference evidence="5 6" key="1">
    <citation type="submission" date="2015-01" db="EMBL/GenBank/DDBJ databases">
        <title>The Genome Sequence of Exophiala mesophila CBS40295.</title>
        <authorList>
            <consortium name="The Broad Institute Genomics Platform"/>
            <person name="Cuomo C."/>
            <person name="de Hoog S."/>
            <person name="Gorbushina A."/>
            <person name="Stielow B."/>
            <person name="Teixiera M."/>
            <person name="Abouelleil A."/>
            <person name="Chapman S.B."/>
            <person name="Priest M."/>
            <person name="Young S.K."/>
            <person name="Wortman J."/>
            <person name="Nusbaum C."/>
            <person name="Birren B."/>
        </authorList>
    </citation>
    <scope>NUCLEOTIDE SEQUENCE [LARGE SCALE GENOMIC DNA]</scope>
    <source>
        <strain evidence="5 6">CBS 40295</strain>
    </source>
</reference>
<dbReference type="GO" id="GO:0000976">
    <property type="term" value="F:transcription cis-regulatory region binding"/>
    <property type="evidence" value="ECO:0007669"/>
    <property type="project" value="TreeGrafter"/>
</dbReference>
<dbReference type="AlphaFoldDB" id="A0A0D1Y3N0"/>
<feature type="coiled-coil region" evidence="3">
    <location>
        <begin position="182"/>
        <end position="209"/>
    </location>
</feature>
<protein>
    <submittedName>
        <fullName evidence="5">Uncharacterized protein</fullName>
    </submittedName>
</protein>
<evidence type="ECO:0000256" key="3">
    <source>
        <dbReference type="SAM" id="Coils"/>
    </source>
</evidence>